<dbReference type="Pfam" id="PF22936">
    <property type="entry name" value="Pol_BBD"/>
    <property type="match status" value="1"/>
</dbReference>
<organism evidence="2 3">
    <name type="scientific">Aphanomyces invadans</name>
    <dbReference type="NCBI Taxonomy" id="157072"/>
    <lineage>
        <taxon>Eukaryota</taxon>
        <taxon>Sar</taxon>
        <taxon>Stramenopiles</taxon>
        <taxon>Oomycota</taxon>
        <taxon>Saprolegniomycetes</taxon>
        <taxon>Saprolegniales</taxon>
        <taxon>Verrucalvaceae</taxon>
        <taxon>Aphanomyces</taxon>
    </lineage>
</organism>
<gene>
    <name evidence="2" type="ORF">DYB32_009906</name>
</gene>
<dbReference type="VEuPathDB" id="FungiDB:H310_06992"/>
<dbReference type="InterPro" id="IPR054722">
    <property type="entry name" value="PolX-like_BBD"/>
</dbReference>
<feature type="domain" description="Retrovirus-related Pol polyprotein from transposon TNT 1-94-like beta-barrel" evidence="1">
    <location>
        <begin position="287"/>
        <end position="366"/>
    </location>
</feature>
<dbReference type="EMBL" id="QUSY01002479">
    <property type="protein sequence ID" value="RHY21064.1"/>
    <property type="molecule type" value="Genomic_DNA"/>
</dbReference>
<keyword evidence="3" id="KW-1185">Reference proteome</keyword>
<proteinExistence type="predicted"/>
<evidence type="ECO:0000259" key="1">
    <source>
        <dbReference type="Pfam" id="PF22936"/>
    </source>
</evidence>
<sequence>MSPTTNNNIKAEPIVFRGANFNIFKVRIQAKLRSKNLWTIVNGDEKRTDDNAAEFDPKEGKAFDFLVNSLDDDKLAYVSHVATSAEVWKLLIDGYEARTYADLSHVIHELHTKVYVAGTPMQKHVTEMRGLQQKLLLMGSRVDDEVLGRVLLASCKEAYPTTVEILRSREPAPTLKQIIDRLLAKESEARRVVAAKRKVEDDQVLYTSKEGAAKPWKKHTKNKSLYCHKIGHHAVNCRFKKRDVAKGIQRKCLPLPEEHQVNIVEATGEGFILATIHYAVDDFSDGWILDSACTADVTGDKSKFSKLSKCGAVTLRLADNSALTANHSGALSVHVDDNYRIERANAKYVSGVMKNLLPYRQLLLDGFELVRWD</sequence>
<feature type="non-terminal residue" evidence="2">
    <location>
        <position position="373"/>
    </location>
</feature>
<dbReference type="Proteomes" id="UP000285060">
    <property type="component" value="Unassembled WGS sequence"/>
</dbReference>
<dbReference type="AlphaFoldDB" id="A0A418AHM2"/>
<evidence type="ECO:0000313" key="2">
    <source>
        <dbReference type="EMBL" id="RHY21064.1"/>
    </source>
</evidence>
<reference evidence="2 3" key="1">
    <citation type="submission" date="2018-08" db="EMBL/GenBank/DDBJ databases">
        <title>Aphanomyces genome sequencing and annotation.</title>
        <authorList>
            <person name="Minardi D."/>
            <person name="Oidtmann B."/>
            <person name="Van Der Giezen M."/>
            <person name="Studholme D.J."/>
        </authorList>
    </citation>
    <scope>NUCLEOTIDE SEQUENCE [LARGE SCALE GENOMIC DNA]</scope>
    <source>
        <strain evidence="2 3">NJM0002</strain>
    </source>
</reference>
<protein>
    <recommendedName>
        <fullName evidence="1">Retrovirus-related Pol polyprotein from transposon TNT 1-94-like beta-barrel domain-containing protein</fullName>
    </recommendedName>
</protein>
<comment type="caution">
    <text evidence="2">The sequence shown here is derived from an EMBL/GenBank/DDBJ whole genome shotgun (WGS) entry which is preliminary data.</text>
</comment>
<dbReference type="Pfam" id="PF14223">
    <property type="entry name" value="Retrotran_gag_2"/>
    <property type="match status" value="1"/>
</dbReference>
<evidence type="ECO:0000313" key="3">
    <source>
        <dbReference type="Proteomes" id="UP000285060"/>
    </source>
</evidence>
<name>A0A418AHM2_9STRA</name>
<accession>A0A418AHM2</accession>